<feature type="non-terminal residue" evidence="1">
    <location>
        <position position="1"/>
    </location>
</feature>
<reference evidence="1" key="1">
    <citation type="journal article" date="2014" name="Front. Microbiol.">
        <title>High frequency of phylogenetically diverse reductive dehalogenase-homologous genes in deep subseafloor sedimentary metagenomes.</title>
        <authorList>
            <person name="Kawai M."/>
            <person name="Futagami T."/>
            <person name="Toyoda A."/>
            <person name="Takaki Y."/>
            <person name="Nishi S."/>
            <person name="Hori S."/>
            <person name="Arai W."/>
            <person name="Tsubouchi T."/>
            <person name="Morono Y."/>
            <person name="Uchiyama I."/>
            <person name="Ito T."/>
            <person name="Fujiyama A."/>
            <person name="Inagaki F."/>
            <person name="Takami H."/>
        </authorList>
    </citation>
    <scope>NUCLEOTIDE SEQUENCE</scope>
    <source>
        <strain evidence="1">Expedition CK06-06</strain>
    </source>
</reference>
<proteinExistence type="predicted"/>
<accession>X1EFR2</accession>
<protein>
    <recommendedName>
        <fullName evidence="2">Condensation domain-containing protein</fullName>
    </recommendedName>
</protein>
<name>X1EFR2_9ZZZZ</name>
<dbReference type="SUPFAM" id="SSF52777">
    <property type="entry name" value="CoA-dependent acyltransferases"/>
    <property type="match status" value="1"/>
</dbReference>
<dbReference type="AlphaFoldDB" id="X1EFR2"/>
<organism evidence="1">
    <name type="scientific">marine sediment metagenome</name>
    <dbReference type="NCBI Taxonomy" id="412755"/>
    <lineage>
        <taxon>unclassified sequences</taxon>
        <taxon>metagenomes</taxon>
        <taxon>ecological metagenomes</taxon>
    </lineage>
</organism>
<evidence type="ECO:0008006" key="2">
    <source>
        <dbReference type="Google" id="ProtNLM"/>
    </source>
</evidence>
<gene>
    <name evidence="1" type="ORF">S01H4_55605</name>
</gene>
<comment type="caution">
    <text evidence="1">The sequence shown here is derived from an EMBL/GenBank/DDBJ whole genome shotgun (WGS) entry which is preliminary data.</text>
</comment>
<evidence type="ECO:0000313" key="1">
    <source>
        <dbReference type="EMBL" id="GAH07488.1"/>
    </source>
</evidence>
<dbReference type="EMBL" id="BART01032109">
    <property type="protein sequence ID" value="GAH07488.1"/>
    <property type="molecule type" value="Genomic_DNA"/>
</dbReference>
<sequence length="149" mass="17434">LFNGLLKVNLDCSPQRTILEIAVDIYTKLKEQIDNYEPLIDYYFFNVYFLNNIEDPELFYANRPTQPMDYDFSLSNLGRIQTQKKYGNYEIEKVYGPIFSAIRGERVISVATHQGKMFFTCIYDKDCFSHDTGSSIIQKALDIFHDIIK</sequence>